<dbReference type="InterPro" id="IPR050950">
    <property type="entry name" value="HTH-type_LysR_regulators"/>
</dbReference>
<dbReference type="Gene3D" id="3.40.190.290">
    <property type="match status" value="1"/>
</dbReference>
<dbReference type="Pfam" id="PF00126">
    <property type="entry name" value="HTH_1"/>
    <property type="match status" value="1"/>
</dbReference>
<keyword evidence="4" id="KW-0804">Transcription</keyword>
<dbReference type="InterPro" id="IPR005119">
    <property type="entry name" value="LysR_subst-bd"/>
</dbReference>
<evidence type="ECO:0000256" key="3">
    <source>
        <dbReference type="ARBA" id="ARBA00023125"/>
    </source>
</evidence>
<accession>A0A6G3QTA5</accession>
<dbReference type="RefSeq" id="WP_164438318.1">
    <property type="nucleotide sequence ID" value="NZ_JAAGMD010000332.1"/>
</dbReference>
<dbReference type="PRINTS" id="PR00039">
    <property type="entry name" value="HTHLYSR"/>
</dbReference>
<organism evidence="7">
    <name type="scientific">Streptomyces sp. SID14436</name>
    <dbReference type="NCBI Taxonomy" id="2706070"/>
    <lineage>
        <taxon>Bacteria</taxon>
        <taxon>Bacillati</taxon>
        <taxon>Actinomycetota</taxon>
        <taxon>Actinomycetes</taxon>
        <taxon>Kitasatosporales</taxon>
        <taxon>Streptomycetaceae</taxon>
        <taxon>Streptomyces</taxon>
    </lineage>
</organism>
<feature type="domain" description="HTH lysR-type" evidence="6">
    <location>
        <begin position="1"/>
        <end position="58"/>
    </location>
</feature>
<dbReference type="GO" id="GO:0005829">
    <property type="term" value="C:cytosol"/>
    <property type="evidence" value="ECO:0007669"/>
    <property type="project" value="TreeGrafter"/>
</dbReference>
<keyword evidence="3" id="KW-0238">DNA-binding</keyword>
<evidence type="ECO:0000256" key="1">
    <source>
        <dbReference type="ARBA" id="ARBA00009437"/>
    </source>
</evidence>
<dbReference type="PROSITE" id="PS50931">
    <property type="entry name" value="HTH_LYSR"/>
    <property type="match status" value="1"/>
</dbReference>
<evidence type="ECO:0000256" key="4">
    <source>
        <dbReference type="ARBA" id="ARBA00023163"/>
    </source>
</evidence>
<reference evidence="7" key="1">
    <citation type="submission" date="2020-01" db="EMBL/GenBank/DDBJ databases">
        <title>Insect and environment-associated Actinomycetes.</title>
        <authorList>
            <person name="Currrie C."/>
            <person name="Chevrette M."/>
            <person name="Carlson C."/>
            <person name="Stubbendieck R."/>
            <person name="Wendt-Pienkowski E."/>
        </authorList>
    </citation>
    <scope>NUCLEOTIDE SEQUENCE</scope>
    <source>
        <strain evidence="7">SID14436</strain>
    </source>
</reference>
<gene>
    <name evidence="7" type="ORF">G3I53_11935</name>
</gene>
<feature type="region of interest" description="Disordered" evidence="5">
    <location>
        <begin position="291"/>
        <end position="317"/>
    </location>
</feature>
<dbReference type="EMBL" id="JAAGMD010000332">
    <property type="protein sequence ID" value="NEA86729.1"/>
    <property type="molecule type" value="Genomic_DNA"/>
</dbReference>
<evidence type="ECO:0000256" key="2">
    <source>
        <dbReference type="ARBA" id="ARBA00023015"/>
    </source>
</evidence>
<dbReference type="AlphaFoldDB" id="A0A6G3QTA5"/>
<dbReference type="SUPFAM" id="SSF53850">
    <property type="entry name" value="Periplasmic binding protein-like II"/>
    <property type="match status" value="1"/>
</dbReference>
<feature type="compositionally biased region" description="Basic and acidic residues" evidence="5">
    <location>
        <begin position="302"/>
        <end position="317"/>
    </location>
</feature>
<evidence type="ECO:0000313" key="7">
    <source>
        <dbReference type="EMBL" id="NEA86729.1"/>
    </source>
</evidence>
<proteinExistence type="inferred from homology"/>
<dbReference type="GO" id="GO:0003677">
    <property type="term" value="F:DNA binding"/>
    <property type="evidence" value="ECO:0007669"/>
    <property type="project" value="UniProtKB-KW"/>
</dbReference>
<dbReference type="InterPro" id="IPR036388">
    <property type="entry name" value="WH-like_DNA-bd_sf"/>
</dbReference>
<dbReference type="InterPro" id="IPR000847">
    <property type="entry name" value="LysR_HTH_N"/>
</dbReference>
<evidence type="ECO:0000259" key="6">
    <source>
        <dbReference type="PROSITE" id="PS50931"/>
    </source>
</evidence>
<comment type="caution">
    <text evidence="7">The sequence shown here is derived from an EMBL/GenBank/DDBJ whole genome shotgun (WGS) entry which is preliminary data.</text>
</comment>
<dbReference type="InterPro" id="IPR036390">
    <property type="entry name" value="WH_DNA-bd_sf"/>
</dbReference>
<dbReference type="FunFam" id="1.10.10.10:FF:000001">
    <property type="entry name" value="LysR family transcriptional regulator"/>
    <property type="match status" value="1"/>
</dbReference>
<keyword evidence="2" id="KW-0805">Transcription regulation</keyword>
<dbReference type="SUPFAM" id="SSF46785">
    <property type="entry name" value="Winged helix' DNA-binding domain"/>
    <property type="match status" value="1"/>
</dbReference>
<dbReference type="Gene3D" id="1.10.10.10">
    <property type="entry name" value="Winged helix-like DNA-binding domain superfamily/Winged helix DNA-binding domain"/>
    <property type="match status" value="1"/>
</dbReference>
<evidence type="ECO:0000256" key="5">
    <source>
        <dbReference type="SAM" id="MobiDB-lite"/>
    </source>
</evidence>
<sequence length="317" mass="33457">MEIRQLRHFMAVVTEGGFTAAARAELIAQSALSTSVRKLERELGADLFDRTGRRVVLTEAGRALLPQARALLAGAEAARHAVAEVAGLARGRVAIGTIQTLTCVDLPVELAAFHREFPGVQVSVRDSGVDELTEALRAGELDLAYLAPDARELPEGLAVHATWHEELVLITAPGHRLAAAGKVEVGDLAEEPFVDFRAGTGLETAVRRLAAGWGLRRHITCDVTQAGLLVDLVRAGIGVAFVPRPIGERAGLPCLAVRQPDPGRTVVLAGRGPRPRNPAAAALLHHLTAADRRDTAAAGRRRPVDGGGRRADAPADG</sequence>
<dbReference type="GO" id="GO:0003700">
    <property type="term" value="F:DNA-binding transcription factor activity"/>
    <property type="evidence" value="ECO:0007669"/>
    <property type="project" value="InterPro"/>
</dbReference>
<protein>
    <submittedName>
        <fullName evidence="7">LysR family transcriptional regulator</fullName>
    </submittedName>
</protein>
<dbReference type="Pfam" id="PF03466">
    <property type="entry name" value="LysR_substrate"/>
    <property type="match status" value="1"/>
</dbReference>
<dbReference type="PANTHER" id="PTHR30419">
    <property type="entry name" value="HTH-TYPE TRANSCRIPTIONAL REGULATOR YBHD"/>
    <property type="match status" value="1"/>
</dbReference>
<comment type="similarity">
    <text evidence="1">Belongs to the LysR transcriptional regulatory family.</text>
</comment>
<dbReference type="PANTHER" id="PTHR30419:SF31">
    <property type="entry name" value="BLR3139 PROTEIN"/>
    <property type="match status" value="1"/>
</dbReference>
<name>A0A6G3QTA5_9ACTN</name>